<protein>
    <submittedName>
        <fullName evidence="6">Sugar ABC transporter substrate-binding protein</fullName>
    </submittedName>
</protein>
<comment type="caution">
    <text evidence="6">The sequence shown here is derived from an EMBL/GenBank/DDBJ whole genome shotgun (WGS) entry which is preliminary data.</text>
</comment>
<dbReference type="Pfam" id="PF13407">
    <property type="entry name" value="Peripla_BP_4"/>
    <property type="match status" value="1"/>
</dbReference>
<evidence type="ECO:0000256" key="4">
    <source>
        <dbReference type="SAM" id="SignalP"/>
    </source>
</evidence>
<reference evidence="6" key="1">
    <citation type="journal article" date="2014" name="Int. J. Syst. Evol. Microbiol.">
        <title>Complete genome sequence of Corynebacterium casei LMG S-19264T (=DSM 44701T), isolated from a smear-ripened cheese.</title>
        <authorList>
            <consortium name="US DOE Joint Genome Institute (JGI-PGF)"/>
            <person name="Walter F."/>
            <person name="Albersmeier A."/>
            <person name="Kalinowski J."/>
            <person name="Ruckert C."/>
        </authorList>
    </citation>
    <scope>NUCLEOTIDE SEQUENCE</scope>
    <source>
        <strain evidence="6">CGMCC 1.7086</strain>
    </source>
</reference>
<accession>A0A917Z3S4</accession>
<evidence type="ECO:0000256" key="2">
    <source>
        <dbReference type="ARBA" id="ARBA00007639"/>
    </source>
</evidence>
<dbReference type="PANTHER" id="PTHR46847">
    <property type="entry name" value="D-ALLOSE-BINDING PERIPLASMIC PROTEIN-RELATED"/>
    <property type="match status" value="1"/>
</dbReference>
<reference evidence="6" key="2">
    <citation type="submission" date="2020-09" db="EMBL/GenBank/DDBJ databases">
        <authorList>
            <person name="Sun Q."/>
            <person name="Zhou Y."/>
        </authorList>
    </citation>
    <scope>NUCLEOTIDE SEQUENCE</scope>
    <source>
        <strain evidence="6">CGMCC 1.7086</strain>
    </source>
</reference>
<sequence length="355" mass="38178">MRKRLLPLLGSLMLLTAPVIAKTGGETDFVGALAEAAKAADIAIDASQKDSLKALELTAAMAWHGASPWISAVNRGAKEEFERYGVKVLVTTDAQYDPAKQVADIENIQALAPDMLLSLVIDGISAKVGLQKAVDSGSQLVLLSNPIPGFIHGQDYAGIVSDDMQGMGKLAAQAVNQHLQGKGKIGVIFHDVNYFVTNTRDQAFLKALDDYPAIEVVARKGFVKEQDTSAIASAMMLRHPDIDVIYVAWDAAAEGVVEALRGDGFEQVKVVSHDLGVNNLLDMAQRGNMLASVADRPYEIGATMARIAMLAELGEQAPLFTLVPFDLVTRDNIQDVWQQAYQADVPRIINLVLGD</sequence>
<dbReference type="InterPro" id="IPR025997">
    <property type="entry name" value="SBP_2_dom"/>
</dbReference>
<comment type="subcellular location">
    <subcellularLocation>
        <location evidence="1">Cell envelope</location>
    </subcellularLocation>
</comment>
<dbReference type="EMBL" id="BMLS01000007">
    <property type="protein sequence ID" value="GGO74005.1"/>
    <property type="molecule type" value="Genomic_DNA"/>
</dbReference>
<feature type="domain" description="Periplasmic binding protein" evidence="5">
    <location>
        <begin position="65"/>
        <end position="311"/>
    </location>
</feature>
<name>A0A917Z3S4_9ALTE</name>
<dbReference type="InterPro" id="IPR028082">
    <property type="entry name" value="Peripla_BP_I"/>
</dbReference>
<dbReference type="CDD" id="cd06316">
    <property type="entry name" value="PBP1_ABC_sugar_binding-like"/>
    <property type="match status" value="1"/>
</dbReference>
<dbReference type="Proteomes" id="UP000606935">
    <property type="component" value="Unassembled WGS sequence"/>
</dbReference>
<evidence type="ECO:0000313" key="7">
    <source>
        <dbReference type="Proteomes" id="UP000606935"/>
    </source>
</evidence>
<keyword evidence="7" id="KW-1185">Reference proteome</keyword>
<organism evidence="6 7">
    <name type="scientific">Bowmanella pacifica</name>
    <dbReference type="NCBI Taxonomy" id="502051"/>
    <lineage>
        <taxon>Bacteria</taxon>
        <taxon>Pseudomonadati</taxon>
        <taxon>Pseudomonadota</taxon>
        <taxon>Gammaproteobacteria</taxon>
        <taxon>Alteromonadales</taxon>
        <taxon>Alteromonadaceae</taxon>
        <taxon>Bowmanella</taxon>
    </lineage>
</organism>
<dbReference type="GO" id="GO:0030313">
    <property type="term" value="C:cell envelope"/>
    <property type="evidence" value="ECO:0007669"/>
    <property type="project" value="UniProtKB-SubCell"/>
</dbReference>
<evidence type="ECO:0000256" key="1">
    <source>
        <dbReference type="ARBA" id="ARBA00004196"/>
    </source>
</evidence>
<dbReference type="Gene3D" id="3.40.50.2300">
    <property type="match status" value="2"/>
</dbReference>
<dbReference type="AlphaFoldDB" id="A0A917Z3S4"/>
<proteinExistence type="inferred from homology"/>
<dbReference type="PANTHER" id="PTHR46847:SF1">
    <property type="entry name" value="D-ALLOSE-BINDING PERIPLASMIC PROTEIN-RELATED"/>
    <property type="match status" value="1"/>
</dbReference>
<dbReference type="GO" id="GO:0055085">
    <property type="term" value="P:transmembrane transport"/>
    <property type="evidence" value="ECO:0007669"/>
    <property type="project" value="UniProtKB-ARBA"/>
</dbReference>
<evidence type="ECO:0000313" key="6">
    <source>
        <dbReference type="EMBL" id="GGO74005.1"/>
    </source>
</evidence>
<gene>
    <name evidence="6" type="ORF">GCM10010982_35850</name>
</gene>
<dbReference type="GO" id="GO:0030246">
    <property type="term" value="F:carbohydrate binding"/>
    <property type="evidence" value="ECO:0007669"/>
    <property type="project" value="UniProtKB-ARBA"/>
</dbReference>
<evidence type="ECO:0000256" key="3">
    <source>
        <dbReference type="ARBA" id="ARBA00022729"/>
    </source>
</evidence>
<keyword evidence="3 4" id="KW-0732">Signal</keyword>
<comment type="similarity">
    <text evidence="2">Belongs to the bacterial solute-binding protein 2 family.</text>
</comment>
<dbReference type="RefSeq" id="WP_188698474.1">
    <property type="nucleotide sequence ID" value="NZ_BMLS01000007.1"/>
</dbReference>
<feature type="chain" id="PRO_5037838948" evidence="4">
    <location>
        <begin position="22"/>
        <end position="355"/>
    </location>
</feature>
<feature type="signal peptide" evidence="4">
    <location>
        <begin position="1"/>
        <end position="21"/>
    </location>
</feature>
<evidence type="ECO:0000259" key="5">
    <source>
        <dbReference type="Pfam" id="PF13407"/>
    </source>
</evidence>
<dbReference type="SUPFAM" id="SSF53822">
    <property type="entry name" value="Periplasmic binding protein-like I"/>
    <property type="match status" value="1"/>
</dbReference>